<organism evidence="2 3">
    <name type="scientific">Anaerobacillus arseniciselenatis</name>
    <dbReference type="NCBI Taxonomy" id="85682"/>
    <lineage>
        <taxon>Bacteria</taxon>
        <taxon>Bacillati</taxon>
        <taxon>Bacillota</taxon>
        <taxon>Bacilli</taxon>
        <taxon>Bacillales</taxon>
        <taxon>Bacillaceae</taxon>
        <taxon>Anaerobacillus</taxon>
    </lineage>
</organism>
<evidence type="ECO:0000256" key="1">
    <source>
        <dbReference type="SAM" id="SignalP"/>
    </source>
</evidence>
<evidence type="ECO:0000313" key="2">
    <source>
        <dbReference type="EMBL" id="OIJ12305.1"/>
    </source>
</evidence>
<accession>A0A1S2LLJ2</accession>
<feature type="signal peptide" evidence="1">
    <location>
        <begin position="1"/>
        <end position="19"/>
    </location>
</feature>
<protein>
    <recommendedName>
        <fullName evidence="4">Lipoprotein</fullName>
    </recommendedName>
</protein>
<name>A0A1S2LLJ2_9BACI</name>
<evidence type="ECO:0000313" key="3">
    <source>
        <dbReference type="Proteomes" id="UP000180098"/>
    </source>
</evidence>
<dbReference type="AlphaFoldDB" id="A0A1S2LLJ2"/>
<keyword evidence="1" id="KW-0732">Signal</keyword>
<evidence type="ECO:0008006" key="4">
    <source>
        <dbReference type="Google" id="ProtNLM"/>
    </source>
</evidence>
<dbReference type="InterPro" id="IPR025453">
    <property type="entry name" value="DUF4309"/>
</dbReference>
<feature type="chain" id="PRO_5038567096" description="Lipoprotein" evidence="1">
    <location>
        <begin position="20"/>
        <end position="295"/>
    </location>
</feature>
<dbReference type="EMBL" id="MLQQ01000021">
    <property type="protein sequence ID" value="OIJ12305.1"/>
    <property type="molecule type" value="Genomic_DNA"/>
</dbReference>
<sequence>MKRILLITFSLFLIGCSAAEIQYINEASLEKYQRAEAAQPNTVHDIDTTVAEQINSDMNEVTKADFKNTYNDINHGDDLPNFKKINNEIYQTVKHDGDDPNDASWIFKTWQFDQATSTFLVIDETVYNDDTIEHGYELGQYWYDLWKSADANYHPYHNLTLTEETLIKAAEGKLIGVEHPIGTNISTIKEERPPAMEHGFYEGSPYLFYPEDTYFYNEDDDRVTAVAYKGDRLKITLDEVEETLGTPTYEGFNEMENEPYFLYEAGEYTLYISGDKQTQSVRDVILTEGSWFVGL</sequence>
<dbReference type="RefSeq" id="WP_071313384.1">
    <property type="nucleotide sequence ID" value="NZ_MLQQ01000021.1"/>
</dbReference>
<keyword evidence="3" id="KW-1185">Reference proteome</keyword>
<dbReference type="Pfam" id="PF14172">
    <property type="entry name" value="DUF4309"/>
    <property type="match status" value="1"/>
</dbReference>
<gene>
    <name evidence="2" type="ORF">BKP35_10900</name>
</gene>
<proteinExistence type="predicted"/>
<comment type="caution">
    <text evidence="2">The sequence shown here is derived from an EMBL/GenBank/DDBJ whole genome shotgun (WGS) entry which is preliminary data.</text>
</comment>
<dbReference type="OrthoDB" id="2817982at2"/>
<dbReference type="PROSITE" id="PS51257">
    <property type="entry name" value="PROKAR_LIPOPROTEIN"/>
    <property type="match status" value="1"/>
</dbReference>
<reference evidence="2 3" key="1">
    <citation type="submission" date="2016-10" db="EMBL/GenBank/DDBJ databases">
        <title>Draft genome sequences of four alkaliphilic bacteria belonging to the Anaerobacillus genus.</title>
        <authorList>
            <person name="Bassil N.M."/>
            <person name="Lloyd J.R."/>
        </authorList>
    </citation>
    <scope>NUCLEOTIDE SEQUENCE [LARGE SCALE GENOMIC DNA]</scope>
    <source>
        <strain evidence="2 3">DSM 15340</strain>
    </source>
</reference>
<dbReference type="Proteomes" id="UP000180098">
    <property type="component" value="Unassembled WGS sequence"/>
</dbReference>